<comment type="caution">
    <text evidence="1">The sequence shown here is derived from an EMBL/GenBank/DDBJ whole genome shotgun (WGS) entry which is preliminary data.</text>
</comment>
<dbReference type="AlphaFoldDB" id="A0A8J7I320"/>
<accession>A0A8J7I320</accession>
<dbReference type="RefSeq" id="WP_214431605.1">
    <property type="nucleotide sequence ID" value="NZ_CAWPUQ010000090.1"/>
</dbReference>
<dbReference type="EMBL" id="JAECZA010000018">
    <property type="protein sequence ID" value="MBH8572783.1"/>
    <property type="molecule type" value="Genomic_DNA"/>
</dbReference>
<reference evidence="1 2" key="1">
    <citation type="journal article" date="2021" name="Int. J. Syst. Evol. Microbiol.">
        <title>Amazonocrinis nigriterrae gen. nov., sp. nov., Atlanticothrix silvestris gen. nov., sp. nov. and Dendronalium phyllosphericum gen. nov., sp. nov., nostocacean cyanobacteria from Brazilian environments.</title>
        <authorList>
            <person name="Alvarenga D.O."/>
            <person name="Andreote A.P.D."/>
            <person name="Branco L.H.Z."/>
            <person name="Delbaje E."/>
            <person name="Cruz R.B."/>
            <person name="Varani A.M."/>
            <person name="Fiore M.F."/>
        </authorList>
    </citation>
    <scope>NUCLEOTIDE SEQUENCE [LARGE SCALE GENOMIC DNA]</scope>
    <source>
        <strain evidence="1 2">CENA369</strain>
    </source>
</reference>
<organism evidence="1 2">
    <name type="scientific">Dendronalium phyllosphericum CENA369</name>
    <dbReference type="NCBI Taxonomy" id="1725256"/>
    <lineage>
        <taxon>Bacteria</taxon>
        <taxon>Bacillati</taxon>
        <taxon>Cyanobacteriota</taxon>
        <taxon>Cyanophyceae</taxon>
        <taxon>Nostocales</taxon>
        <taxon>Nostocaceae</taxon>
        <taxon>Dendronalium</taxon>
        <taxon>Dendronalium phyllosphericum</taxon>
    </lineage>
</organism>
<name>A0A8J7I320_9NOST</name>
<protein>
    <submittedName>
        <fullName evidence="1">Uncharacterized protein</fullName>
    </submittedName>
</protein>
<evidence type="ECO:0000313" key="1">
    <source>
        <dbReference type="EMBL" id="MBH8572783.1"/>
    </source>
</evidence>
<proteinExistence type="predicted"/>
<evidence type="ECO:0000313" key="2">
    <source>
        <dbReference type="Proteomes" id="UP000662314"/>
    </source>
</evidence>
<dbReference type="Proteomes" id="UP000662314">
    <property type="component" value="Unassembled WGS sequence"/>
</dbReference>
<gene>
    <name evidence="1" type="ORF">I8752_07090</name>
</gene>
<sequence>MFICQLQVAIAYIISIQPNSLLEFDSCLATRVDLEKLLVVGKIYYP</sequence>
<keyword evidence="2" id="KW-1185">Reference proteome</keyword>